<dbReference type="GO" id="GO:0005509">
    <property type="term" value="F:calcium ion binding"/>
    <property type="evidence" value="ECO:0007669"/>
    <property type="project" value="InterPro"/>
</dbReference>
<dbReference type="AlphaFoldDB" id="A0A2A4FTG0"/>
<dbReference type="PANTHER" id="PTHR38340">
    <property type="entry name" value="S-LAYER PROTEIN"/>
    <property type="match status" value="1"/>
</dbReference>
<dbReference type="PROSITE" id="PS00330">
    <property type="entry name" value="HEMOLYSIN_CALCIUM"/>
    <property type="match status" value="4"/>
</dbReference>
<accession>A0A2A4FTG0</accession>
<organism evidence="4 5">
    <name type="scientific">Rhizorhabdus dicambivorans</name>
    <dbReference type="NCBI Taxonomy" id="1850238"/>
    <lineage>
        <taxon>Bacteria</taxon>
        <taxon>Pseudomonadati</taxon>
        <taxon>Pseudomonadota</taxon>
        <taxon>Alphaproteobacteria</taxon>
        <taxon>Sphingomonadales</taxon>
        <taxon>Sphingomonadaceae</taxon>
        <taxon>Rhizorhabdus</taxon>
    </lineage>
</organism>
<dbReference type="PANTHER" id="PTHR38340:SF1">
    <property type="entry name" value="S-LAYER PROTEIN"/>
    <property type="match status" value="1"/>
</dbReference>
<dbReference type="SUPFAM" id="SSF51126">
    <property type="entry name" value="Pectin lyase-like"/>
    <property type="match status" value="1"/>
</dbReference>
<proteinExistence type="predicted"/>
<name>A0A2A4FTG0_9SPHN</name>
<dbReference type="InterPro" id="IPR011050">
    <property type="entry name" value="Pectin_lyase_fold/virulence"/>
</dbReference>
<dbReference type="Pfam" id="PF00353">
    <property type="entry name" value="HemolysinCabind"/>
    <property type="match status" value="4"/>
</dbReference>
<dbReference type="InterPro" id="IPR018511">
    <property type="entry name" value="Hemolysin-typ_Ca-bd_CS"/>
</dbReference>
<keyword evidence="5" id="KW-1185">Reference proteome</keyword>
<evidence type="ECO:0008006" key="6">
    <source>
        <dbReference type="Google" id="ProtNLM"/>
    </source>
</evidence>
<dbReference type="GO" id="GO:0005576">
    <property type="term" value="C:extracellular region"/>
    <property type="evidence" value="ECO:0007669"/>
    <property type="project" value="UniProtKB-SubCell"/>
</dbReference>
<dbReference type="InterPro" id="IPR001343">
    <property type="entry name" value="Hemolysn_Ca-bd"/>
</dbReference>
<protein>
    <recommendedName>
        <fullName evidence="6">Calcium-binding protein</fullName>
    </recommendedName>
</protein>
<evidence type="ECO:0000313" key="5">
    <source>
        <dbReference type="Proteomes" id="UP000218934"/>
    </source>
</evidence>
<dbReference type="Gene3D" id="2.150.10.10">
    <property type="entry name" value="Serralysin-like metalloprotease, C-terminal"/>
    <property type="match status" value="3"/>
</dbReference>
<dbReference type="SUPFAM" id="SSF51120">
    <property type="entry name" value="beta-Roll"/>
    <property type="match status" value="3"/>
</dbReference>
<sequence length="832" mass="83617">MNLSAGATEAQIQAALNGLADGGTLVLAANQTISIRSGLVMDVSGRSISFDLNGSTLQQAGDVSVLTVKGQNPTGQSATLGHDDAGQLTIATAGAPNAIAGQWVKVYSDDILPHDQGDATRLGQAMQVVSVSGNTLTLKGELLNEASYATNVRVAAYVGGTPTVQNGTIRGDQGHDDWLKDLVQVRSTVHADLNHLTVRDGNSMGINIVNSVHAKVSQTAVINLTDDPATGHNGYGVHSASSTGTTVEGLYAERVRHATDDNAVGTAAGGTDPSRYGADIGLTVSDVVASNTSAPAFSWHSEGRAGLVTDSVVFDSYGVLGARGVGNAMRDVSGTGNARGITFYEYGDGDGRDISVDNVHLSGLSVYGFTTIGDATDNRITDSTFDVLSSKVWNTSGSSLLNTLVNIVTGVNQVSGAMTIGTAADDRLLGTALADSISGGDGSDYIWGGVGADLLNGGSGRDRFAYLSVEEGGDTVVGFTAGAYGDAIDLSVIAIRNGWTGDIFAGGYVALVQSGADTLVRVDADGGANGFVTLATLRDVDAADARATISTEIRVTGDPVARPVGDVNLVLAPPVIAQKLTGTAGADALVGGAGNDTLSGLEGDDTLTGGAGADTLYGGAGRNSAGYAGAAASVTVDLDDGTHNGGEAAGDVFSGISGIIGSNFDDVLRGSSGSNALSGGAGDDLIDGRSGADTLSGGSGNDTILGGTANDRLDGEAGSDRLASGSGYDTLTGGDGVDVFVFDRADSGWDTITDFRGDRIELVGFGVTSMAQVNFISGPAPTAVGTMPTLLYNSNDGSLLWDADGAGKGVAAVKIGMLGDHPTLTAGDFLFG</sequence>
<evidence type="ECO:0000313" key="4">
    <source>
        <dbReference type="EMBL" id="PCE40728.1"/>
    </source>
</evidence>
<dbReference type="KEGG" id="rdi:CMV14_09485"/>
<dbReference type="EMBL" id="NWUF01000023">
    <property type="protein sequence ID" value="PCE40728.1"/>
    <property type="molecule type" value="Genomic_DNA"/>
</dbReference>
<dbReference type="PRINTS" id="PR00313">
    <property type="entry name" value="CABNDNGRPT"/>
</dbReference>
<dbReference type="Proteomes" id="UP000218934">
    <property type="component" value="Unassembled WGS sequence"/>
</dbReference>
<reference evidence="4 5" key="1">
    <citation type="submission" date="2017-09" db="EMBL/GenBank/DDBJ databases">
        <title>The Catabolism of 3,6-Dichlorosalicylic acid is Initiated by the Cytochrome P450 Monooxygenase DsmABC in Rhizorhabdus dicambivorans Ndbn-20.</title>
        <authorList>
            <person name="Na L."/>
        </authorList>
    </citation>
    <scope>NUCLEOTIDE SEQUENCE [LARGE SCALE GENOMIC DNA]</scope>
    <source>
        <strain evidence="4 5">Ndbn-20m</strain>
    </source>
</reference>
<evidence type="ECO:0000256" key="1">
    <source>
        <dbReference type="ARBA" id="ARBA00004613"/>
    </source>
</evidence>
<evidence type="ECO:0000256" key="3">
    <source>
        <dbReference type="SAM" id="MobiDB-lite"/>
    </source>
</evidence>
<feature type="region of interest" description="Disordered" evidence="3">
    <location>
        <begin position="688"/>
        <end position="718"/>
    </location>
</feature>
<dbReference type="InterPro" id="IPR019960">
    <property type="entry name" value="T1SS_VCA0849"/>
</dbReference>
<comment type="subcellular location">
    <subcellularLocation>
        <location evidence="1">Secreted</location>
    </subcellularLocation>
</comment>
<dbReference type="NCBIfam" id="TIGR03661">
    <property type="entry name" value="T1SS_VCA0849"/>
    <property type="match status" value="1"/>
</dbReference>
<evidence type="ECO:0000256" key="2">
    <source>
        <dbReference type="ARBA" id="ARBA00022525"/>
    </source>
</evidence>
<comment type="caution">
    <text evidence="4">The sequence shown here is derived from an EMBL/GenBank/DDBJ whole genome shotgun (WGS) entry which is preliminary data.</text>
</comment>
<dbReference type="InterPro" id="IPR050557">
    <property type="entry name" value="RTX_toxin/Mannuronan_C5-epim"/>
</dbReference>
<dbReference type="InterPro" id="IPR011049">
    <property type="entry name" value="Serralysin-like_metalloprot_C"/>
</dbReference>
<gene>
    <name evidence="4" type="ORF">COO09_18595</name>
</gene>
<keyword evidence="2" id="KW-0964">Secreted</keyword>